<sequence length="86" mass="9684">MFRTLDLTSRLELSARSLRMVRVGTCIKLAEEVLTRKSCGLNPPATAANKKLWMYLVISEYVCPRPRKAQPGPKEKTPPRVAIVTE</sequence>
<dbReference type="Proteomes" id="UP000186922">
    <property type="component" value="Unassembled WGS sequence"/>
</dbReference>
<dbReference type="AlphaFoldDB" id="A0A1D1US82"/>
<feature type="region of interest" description="Disordered" evidence="1">
    <location>
        <begin position="66"/>
        <end position="86"/>
    </location>
</feature>
<accession>A0A1D1US82</accession>
<proteinExistence type="predicted"/>
<name>A0A1D1US82_RAMVA</name>
<organism evidence="2 3">
    <name type="scientific">Ramazzottius varieornatus</name>
    <name type="common">Water bear</name>
    <name type="synonym">Tardigrade</name>
    <dbReference type="NCBI Taxonomy" id="947166"/>
    <lineage>
        <taxon>Eukaryota</taxon>
        <taxon>Metazoa</taxon>
        <taxon>Ecdysozoa</taxon>
        <taxon>Tardigrada</taxon>
        <taxon>Eutardigrada</taxon>
        <taxon>Parachela</taxon>
        <taxon>Hypsibioidea</taxon>
        <taxon>Ramazzottiidae</taxon>
        <taxon>Ramazzottius</taxon>
    </lineage>
</organism>
<evidence type="ECO:0000313" key="3">
    <source>
        <dbReference type="Proteomes" id="UP000186922"/>
    </source>
</evidence>
<evidence type="ECO:0000313" key="2">
    <source>
        <dbReference type="EMBL" id="GAU91410.1"/>
    </source>
</evidence>
<gene>
    <name evidence="2" type="primary">RvY_03668-1</name>
    <name evidence="2" type="synonym">RvY_03668.1</name>
    <name evidence="2" type="ORF">RvY_03668</name>
</gene>
<keyword evidence="3" id="KW-1185">Reference proteome</keyword>
<comment type="caution">
    <text evidence="2">The sequence shown here is derived from an EMBL/GenBank/DDBJ whole genome shotgun (WGS) entry which is preliminary data.</text>
</comment>
<protein>
    <submittedName>
        <fullName evidence="2">Uncharacterized protein</fullName>
    </submittedName>
</protein>
<reference evidence="2 3" key="1">
    <citation type="journal article" date="2016" name="Nat. Commun.">
        <title>Extremotolerant tardigrade genome and improved radiotolerance of human cultured cells by tardigrade-unique protein.</title>
        <authorList>
            <person name="Hashimoto T."/>
            <person name="Horikawa D.D."/>
            <person name="Saito Y."/>
            <person name="Kuwahara H."/>
            <person name="Kozuka-Hata H."/>
            <person name="Shin-I T."/>
            <person name="Minakuchi Y."/>
            <person name="Ohishi K."/>
            <person name="Motoyama A."/>
            <person name="Aizu T."/>
            <person name="Enomoto A."/>
            <person name="Kondo K."/>
            <person name="Tanaka S."/>
            <person name="Hara Y."/>
            <person name="Koshikawa S."/>
            <person name="Sagara H."/>
            <person name="Miura T."/>
            <person name="Yokobori S."/>
            <person name="Miyagawa K."/>
            <person name="Suzuki Y."/>
            <person name="Kubo T."/>
            <person name="Oyama M."/>
            <person name="Kohara Y."/>
            <person name="Fujiyama A."/>
            <person name="Arakawa K."/>
            <person name="Katayama T."/>
            <person name="Toyoda A."/>
            <person name="Kunieda T."/>
        </authorList>
    </citation>
    <scope>NUCLEOTIDE SEQUENCE [LARGE SCALE GENOMIC DNA]</scope>
    <source>
        <strain evidence="2 3">YOKOZUNA-1</strain>
    </source>
</reference>
<dbReference type="EMBL" id="BDGG01000002">
    <property type="protein sequence ID" value="GAU91410.1"/>
    <property type="molecule type" value="Genomic_DNA"/>
</dbReference>
<evidence type="ECO:0000256" key="1">
    <source>
        <dbReference type="SAM" id="MobiDB-lite"/>
    </source>
</evidence>